<dbReference type="InterPro" id="IPR036615">
    <property type="entry name" value="Mur_ligase_C_dom_sf"/>
</dbReference>
<dbReference type="GO" id="GO:0051301">
    <property type="term" value="P:cell division"/>
    <property type="evidence" value="ECO:0007669"/>
    <property type="project" value="UniProtKB-KW"/>
</dbReference>
<dbReference type="GeneID" id="72460261"/>
<dbReference type="AlphaFoldDB" id="A0A4R5NLJ3"/>
<dbReference type="PANTHER" id="PTHR43024:SF1">
    <property type="entry name" value="UDP-N-ACETYLMURAMOYL-TRIPEPTIDE--D-ALANYL-D-ALANINE LIGASE"/>
    <property type="match status" value="1"/>
</dbReference>
<reference evidence="14 15" key="1">
    <citation type="journal article" date="2019" name="Appl. Microbiol. Biotechnol.">
        <title>Uncovering carbohydrate metabolism through a genotype-phenotype association study of 56 lactic acid bacteria genomes.</title>
        <authorList>
            <person name="Buron-Moles G."/>
            <person name="Chailyan A."/>
            <person name="Dolejs I."/>
            <person name="Forster J."/>
            <person name="Miks M.H."/>
        </authorList>
    </citation>
    <scope>NUCLEOTIDE SEQUENCE [LARGE SCALE GENOMIC DNA]</scope>
    <source>
        <strain evidence="14 15">ATCC 4005</strain>
    </source>
</reference>
<keyword evidence="4 10" id="KW-0547">Nucleotide-binding</keyword>
<comment type="catalytic activity">
    <reaction evidence="11">
        <text>D-alanyl-D-alanine + UDP-N-acetyl-alpha-D-muramoyl-L-alanyl-gamma-D-glutamyl-meso-2,6-diaminopimelate + ATP = UDP-N-acetyl-alpha-D-muramoyl-L-alanyl-gamma-D-glutamyl-meso-2,6-diaminopimeloyl-D-alanyl-D-alanine + ADP + phosphate + H(+)</text>
        <dbReference type="Rhea" id="RHEA:28374"/>
        <dbReference type="ChEBI" id="CHEBI:15378"/>
        <dbReference type="ChEBI" id="CHEBI:30616"/>
        <dbReference type="ChEBI" id="CHEBI:43474"/>
        <dbReference type="ChEBI" id="CHEBI:57822"/>
        <dbReference type="ChEBI" id="CHEBI:61386"/>
        <dbReference type="ChEBI" id="CHEBI:83905"/>
        <dbReference type="ChEBI" id="CHEBI:456216"/>
        <dbReference type="EC" id="6.3.2.10"/>
    </reaction>
</comment>
<dbReference type="InterPro" id="IPR013221">
    <property type="entry name" value="Mur_ligase_cen"/>
</dbReference>
<dbReference type="GO" id="GO:0009252">
    <property type="term" value="P:peptidoglycan biosynthetic process"/>
    <property type="evidence" value="ECO:0007669"/>
    <property type="project" value="UniProtKB-UniRule"/>
</dbReference>
<keyword evidence="5 10" id="KW-0067">ATP-binding</keyword>
<evidence type="ECO:0000256" key="5">
    <source>
        <dbReference type="ARBA" id="ARBA00022840"/>
    </source>
</evidence>
<evidence type="ECO:0000256" key="1">
    <source>
        <dbReference type="ARBA" id="ARBA00022490"/>
    </source>
</evidence>
<accession>A0A4R5NLJ3</accession>
<dbReference type="Pfam" id="PF08245">
    <property type="entry name" value="Mur_ligase_M"/>
    <property type="match status" value="1"/>
</dbReference>
<dbReference type="GO" id="GO:0005737">
    <property type="term" value="C:cytoplasm"/>
    <property type="evidence" value="ECO:0007669"/>
    <property type="project" value="UniProtKB-SubCell"/>
</dbReference>
<evidence type="ECO:0000256" key="7">
    <source>
        <dbReference type="ARBA" id="ARBA00022984"/>
    </source>
</evidence>
<evidence type="ECO:0000259" key="13">
    <source>
        <dbReference type="Pfam" id="PF08245"/>
    </source>
</evidence>
<dbReference type="SUPFAM" id="SSF53244">
    <property type="entry name" value="MurD-like peptide ligases, peptide-binding domain"/>
    <property type="match status" value="1"/>
</dbReference>
<evidence type="ECO:0000256" key="11">
    <source>
        <dbReference type="RuleBase" id="RU004136"/>
    </source>
</evidence>
<dbReference type="UniPathway" id="UPA00219"/>
<dbReference type="GO" id="GO:0071555">
    <property type="term" value="P:cell wall organization"/>
    <property type="evidence" value="ECO:0007669"/>
    <property type="project" value="UniProtKB-KW"/>
</dbReference>
<sequence length="462" mass="50872">MKMTIGEVAQAINANTENFDKAMLDESLTGVCFDSRKIQAGQLFVPLVAEHDGHDYIDNAIAGGASATLWASDHADRLPLTIPALVVDDPLTAFQQLSKYYLDKINPRVIAVTGSNGKTTTKDMIAAILSSTFNVTKTQDNFNNEIGLPYTILQMESNTEFLVAEMGMDRPGQLDFLSKLARPDVAVITMIGEAHIEFFGTRDKIADAKMEITHGLKADGFFVYDGDEPLLTERAQQVDESVIKATFGRKDSNDVFAIDSKDGQYQTQFHVNLWPEIDFTIPMIGDYNVNNALAAISVGRIFRIHPQMMADKLAKFDLTKNRTQWLSGSKGERILSDVYNSNPTAAKEVLTAFKNTTTKGRRIAVLGDMLELGTQSKAMHASLADALDPASIPVVYLIGADMDALYEKLKPVYAPENLHYYQADQLDELTSDLQAELSADDEVLLKASHGLHLENVVAKLVK</sequence>
<comment type="function">
    <text evidence="10 11">Involved in cell wall formation. Catalyzes the final step in the synthesis of UDP-N-acetylmuramoyl-pentapeptide, the precursor of murein.</text>
</comment>
<proteinExistence type="inferred from homology"/>
<dbReference type="Pfam" id="PF02875">
    <property type="entry name" value="Mur_ligase_C"/>
    <property type="match status" value="1"/>
</dbReference>
<dbReference type="InterPro" id="IPR005863">
    <property type="entry name" value="UDP-N-AcMur_synth"/>
</dbReference>
<feature type="domain" description="Mur ligase central" evidence="13">
    <location>
        <begin position="112"/>
        <end position="298"/>
    </location>
</feature>
<dbReference type="GO" id="GO:0008766">
    <property type="term" value="F:UDP-N-acetylmuramoylalanyl-D-glutamyl-2,6-diaminopimelate-D-alanyl-D-alanine ligase activity"/>
    <property type="evidence" value="ECO:0007669"/>
    <property type="project" value="RHEA"/>
</dbReference>
<dbReference type="RefSeq" id="WP_056938779.1">
    <property type="nucleotide sequence ID" value="NZ_AZDM01000008.1"/>
</dbReference>
<evidence type="ECO:0000256" key="10">
    <source>
        <dbReference type="HAMAP-Rule" id="MF_02019"/>
    </source>
</evidence>
<dbReference type="InterPro" id="IPR036565">
    <property type="entry name" value="Mur-like_cat_sf"/>
</dbReference>
<keyword evidence="2 10" id="KW-0436">Ligase</keyword>
<name>A0A4R5NLJ3_LENBU</name>
<protein>
    <recommendedName>
        <fullName evidence="10 11">UDP-N-acetylmuramoyl-tripeptide--D-alanyl-D-alanine ligase</fullName>
        <ecNumber evidence="10 11">6.3.2.10</ecNumber>
    </recommendedName>
    <alternativeName>
        <fullName evidence="10">D-alanyl-D-alanine-adding enzyme</fullName>
    </alternativeName>
</protein>
<dbReference type="HAMAP" id="MF_02019">
    <property type="entry name" value="MurF"/>
    <property type="match status" value="1"/>
</dbReference>
<organism evidence="14 15">
    <name type="scientific">Lentilactobacillus buchneri DSM 20057</name>
    <dbReference type="NCBI Taxonomy" id="1423728"/>
    <lineage>
        <taxon>Bacteria</taxon>
        <taxon>Bacillati</taxon>
        <taxon>Bacillota</taxon>
        <taxon>Bacilli</taxon>
        <taxon>Lactobacillales</taxon>
        <taxon>Lactobacillaceae</taxon>
        <taxon>Lentilactobacillus</taxon>
    </lineage>
</organism>
<dbReference type="InterPro" id="IPR035911">
    <property type="entry name" value="MurE/MurF_N"/>
</dbReference>
<feature type="binding site" evidence="10">
    <location>
        <begin position="114"/>
        <end position="120"/>
    </location>
    <ligand>
        <name>ATP</name>
        <dbReference type="ChEBI" id="CHEBI:30616"/>
    </ligand>
</feature>
<evidence type="ECO:0000256" key="8">
    <source>
        <dbReference type="ARBA" id="ARBA00023306"/>
    </source>
</evidence>
<dbReference type="EMBL" id="PUFP01000064">
    <property type="protein sequence ID" value="TDG75841.1"/>
    <property type="molecule type" value="Genomic_DNA"/>
</dbReference>
<feature type="domain" description="Mur ligase C-terminal" evidence="12">
    <location>
        <begin position="322"/>
        <end position="448"/>
    </location>
</feature>
<dbReference type="PANTHER" id="PTHR43024">
    <property type="entry name" value="UDP-N-ACETYLMURAMOYL-TRIPEPTIDE--D-ALANYL-D-ALANINE LIGASE"/>
    <property type="match status" value="1"/>
</dbReference>
<dbReference type="NCBIfam" id="TIGR01143">
    <property type="entry name" value="murF"/>
    <property type="match status" value="1"/>
</dbReference>
<evidence type="ECO:0000256" key="3">
    <source>
        <dbReference type="ARBA" id="ARBA00022618"/>
    </source>
</evidence>
<evidence type="ECO:0000256" key="4">
    <source>
        <dbReference type="ARBA" id="ARBA00022741"/>
    </source>
</evidence>
<dbReference type="SUPFAM" id="SSF53623">
    <property type="entry name" value="MurD-like peptide ligases, catalytic domain"/>
    <property type="match status" value="1"/>
</dbReference>
<dbReference type="GO" id="GO:0008360">
    <property type="term" value="P:regulation of cell shape"/>
    <property type="evidence" value="ECO:0007669"/>
    <property type="project" value="UniProtKB-KW"/>
</dbReference>
<keyword evidence="7 10" id="KW-0573">Peptidoglycan synthesis</keyword>
<evidence type="ECO:0000256" key="6">
    <source>
        <dbReference type="ARBA" id="ARBA00022960"/>
    </source>
</evidence>
<comment type="similarity">
    <text evidence="10">Belongs to the MurCDEF family. MurF subfamily.</text>
</comment>
<evidence type="ECO:0000313" key="15">
    <source>
        <dbReference type="Proteomes" id="UP000295181"/>
    </source>
</evidence>
<keyword evidence="6 10" id="KW-0133">Cell shape</keyword>
<comment type="subcellular location">
    <subcellularLocation>
        <location evidence="10 11">Cytoplasm</location>
    </subcellularLocation>
</comment>
<comment type="pathway">
    <text evidence="10 11">Cell wall biogenesis; peptidoglycan biosynthesis.</text>
</comment>
<evidence type="ECO:0000256" key="2">
    <source>
        <dbReference type="ARBA" id="ARBA00022598"/>
    </source>
</evidence>
<comment type="catalytic activity">
    <reaction evidence="10">
        <text>UDP-N-acetyl-alpha-D-muramoyl-L-alanyl-gamma-D-glutamyl-L-lysine + D-alanyl-D-alanine + ATP = UDP-N-acetyl-alpha-D-muramoyl-L-alanyl-gamma-D-glutamyl-L-lysyl-D-alanyl-D-alanine + ADP + phosphate + H(+)</text>
        <dbReference type="Rhea" id="RHEA:16085"/>
        <dbReference type="ChEBI" id="CHEBI:15378"/>
        <dbReference type="ChEBI" id="CHEBI:30616"/>
        <dbReference type="ChEBI" id="CHEBI:43474"/>
        <dbReference type="ChEBI" id="CHEBI:57822"/>
        <dbReference type="ChEBI" id="CHEBI:70758"/>
        <dbReference type="ChEBI" id="CHEBI:83903"/>
        <dbReference type="ChEBI" id="CHEBI:456216"/>
        <dbReference type="EC" id="6.3.2.10"/>
    </reaction>
</comment>
<evidence type="ECO:0000313" key="14">
    <source>
        <dbReference type="EMBL" id="TDG75841.1"/>
    </source>
</evidence>
<keyword evidence="8 10" id="KW-0131">Cell cycle</keyword>
<comment type="caution">
    <text evidence="14">The sequence shown here is derived from an EMBL/GenBank/DDBJ whole genome shotgun (WGS) entry which is preliminary data.</text>
</comment>
<dbReference type="Gene3D" id="3.40.1390.10">
    <property type="entry name" value="MurE/MurF, N-terminal domain"/>
    <property type="match status" value="1"/>
</dbReference>
<dbReference type="EC" id="6.3.2.10" evidence="10 11"/>
<dbReference type="Proteomes" id="UP000295181">
    <property type="component" value="Unassembled WGS sequence"/>
</dbReference>
<evidence type="ECO:0000259" key="12">
    <source>
        <dbReference type="Pfam" id="PF02875"/>
    </source>
</evidence>
<evidence type="ECO:0000256" key="9">
    <source>
        <dbReference type="ARBA" id="ARBA00023316"/>
    </source>
</evidence>
<dbReference type="SUPFAM" id="SSF63418">
    <property type="entry name" value="MurE/MurF N-terminal domain"/>
    <property type="match status" value="1"/>
</dbReference>
<dbReference type="InterPro" id="IPR051046">
    <property type="entry name" value="MurCDEF_CellWall_CoF430Synth"/>
</dbReference>
<gene>
    <name evidence="10" type="primary">murF</name>
    <name evidence="14" type="ORF">C5L32_000646</name>
</gene>
<dbReference type="Gene3D" id="3.40.1190.10">
    <property type="entry name" value="Mur-like, catalytic domain"/>
    <property type="match status" value="1"/>
</dbReference>
<dbReference type="GO" id="GO:0005524">
    <property type="term" value="F:ATP binding"/>
    <property type="evidence" value="ECO:0007669"/>
    <property type="project" value="UniProtKB-UniRule"/>
</dbReference>
<keyword evidence="1 10" id="KW-0963">Cytoplasm</keyword>
<dbReference type="Gene3D" id="3.90.190.20">
    <property type="entry name" value="Mur ligase, C-terminal domain"/>
    <property type="match status" value="1"/>
</dbReference>
<dbReference type="GO" id="GO:0047480">
    <property type="term" value="F:UDP-N-acetylmuramoyl-tripeptide-D-alanyl-D-alanine ligase activity"/>
    <property type="evidence" value="ECO:0007669"/>
    <property type="project" value="UniProtKB-UniRule"/>
</dbReference>
<keyword evidence="3 10" id="KW-0132">Cell division</keyword>
<dbReference type="InterPro" id="IPR004101">
    <property type="entry name" value="Mur_ligase_C"/>
</dbReference>
<keyword evidence="9 10" id="KW-0961">Cell wall biogenesis/degradation</keyword>